<name>A0A6P8WL94_DROAB</name>
<feature type="signal peptide" evidence="3">
    <location>
        <begin position="1"/>
        <end position="22"/>
    </location>
</feature>
<feature type="compositionally biased region" description="Low complexity" evidence="2">
    <location>
        <begin position="324"/>
        <end position="381"/>
    </location>
</feature>
<evidence type="ECO:0000256" key="2">
    <source>
        <dbReference type="SAM" id="MobiDB-lite"/>
    </source>
</evidence>
<evidence type="ECO:0000313" key="4">
    <source>
        <dbReference type="Proteomes" id="UP000515160"/>
    </source>
</evidence>
<evidence type="ECO:0000313" key="5">
    <source>
        <dbReference type="RefSeq" id="XP_034100038.1"/>
    </source>
</evidence>
<feature type="region of interest" description="Disordered" evidence="2">
    <location>
        <begin position="324"/>
        <end position="548"/>
    </location>
</feature>
<dbReference type="RefSeq" id="XP_034100038.1">
    <property type="nucleotide sequence ID" value="XM_034244147.2"/>
</dbReference>
<feature type="compositionally biased region" description="Low complexity" evidence="2">
    <location>
        <begin position="491"/>
        <end position="516"/>
    </location>
</feature>
<keyword evidence="3" id="KW-0732">Signal</keyword>
<organism evidence="4 5">
    <name type="scientific">Drosophila albomicans</name>
    <name type="common">Fruit fly</name>
    <dbReference type="NCBI Taxonomy" id="7291"/>
    <lineage>
        <taxon>Eukaryota</taxon>
        <taxon>Metazoa</taxon>
        <taxon>Ecdysozoa</taxon>
        <taxon>Arthropoda</taxon>
        <taxon>Hexapoda</taxon>
        <taxon>Insecta</taxon>
        <taxon>Pterygota</taxon>
        <taxon>Neoptera</taxon>
        <taxon>Endopterygota</taxon>
        <taxon>Diptera</taxon>
        <taxon>Brachycera</taxon>
        <taxon>Muscomorpha</taxon>
        <taxon>Ephydroidea</taxon>
        <taxon>Drosophilidae</taxon>
        <taxon>Drosophila</taxon>
    </lineage>
</organism>
<dbReference type="AlphaFoldDB" id="A0A6P8WL94"/>
<feature type="chain" id="PRO_5027863491" evidence="3">
    <location>
        <begin position="23"/>
        <end position="548"/>
    </location>
</feature>
<keyword evidence="1" id="KW-0175">Coiled coil</keyword>
<feature type="compositionally biased region" description="Polar residues" evidence="2">
    <location>
        <begin position="382"/>
        <end position="394"/>
    </location>
</feature>
<evidence type="ECO:0000256" key="1">
    <source>
        <dbReference type="SAM" id="Coils"/>
    </source>
</evidence>
<proteinExistence type="predicted"/>
<protein>
    <submittedName>
        <fullName evidence="5">Neurofilament heavy polypeptide</fullName>
    </submittedName>
</protein>
<keyword evidence="4" id="KW-1185">Reference proteome</keyword>
<dbReference type="Proteomes" id="UP000515160">
    <property type="component" value="Chromosome 2L"/>
</dbReference>
<dbReference type="OrthoDB" id="8058591at2759"/>
<evidence type="ECO:0000256" key="3">
    <source>
        <dbReference type="SAM" id="SignalP"/>
    </source>
</evidence>
<reference evidence="5" key="1">
    <citation type="submission" date="2025-08" db="UniProtKB">
        <authorList>
            <consortium name="RefSeq"/>
        </authorList>
    </citation>
    <scope>IDENTIFICATION</scope>
    <source>
        <strain evidence="5">15112-1751.03</strain>
        <tissue evidence="5">Whole Adult</tissue>
    </source>
</reference>
<accession>A0A6P8WL94</accession>
<gene>
    <name evidence="5" type="primary">LOC117565163</name>
</gene>
<feature type="coiled-coil region" evidence="1">
    <location>
        <begin position="92"/>
        <end position="119"/>
    </location>
</feature>
<dbReference type="GeneID" id="117565163"/>
<sequence>MHLTKGTFLVLTLCLSCSDIWATPTFGLVEGLWNGLGSATHGIIDGFKNATKDGVDLTKNTLEDLHNTKSNFIKGALGIAANLTKAISDSLLGNLKDLTAQLEASLAELESLVARERNLIKRKALQEALDALKLLHSTAIQLKADLVVITEKINGTIAVQLQVAIVELKVWADGQLKRVDECTAGAGLAEATEVINALVVKYVKILEGSIEELLTLKAVFELEVNNAIEKQAKLAKELIAQMKRCSGLLAIRCQLALADLTQQVLAAANELKALQQRGQQLIEAGVYASAQIKLTLIELGKEKLKIEIIIDVIIEKYATTTSSSSTAASTTAASTTAASTTAASTTAASTTAASSTTDSSTAASTTEESSSSSEAESSSASDGSGDNESTSESQAPGGDDSTSESQAPGGDDSTSESQAPGGDDSTSESQAPGGDDSTSESQAPGGDDSTSESQAPGGDDSTSESQAPGGDDSTSESQAPGGDDSTSESQAPSDDSSTGASDTDSTSESEPSGGDDSTSESEAPSDESSTGAVSAEPANAESTTRLGC</sequence>